<name>A0A9J5X230_SOLCO</name>
<keyword evidence="1" id="KW-0227">DNA damage</keyword>
<dbReference type="Proteomes" id="UP000824120">
    <property type="component" value="Chromosome 10"/>
</dbReference>
<dbReference type="AlphaFoldDB" id="A0A9J5X230"/>
<keyword evidence="1" id="KW-0378">Hydrolase</keyword>
<keyword evidence="1" id="KW-0347">Helicase</keyword>
<dbReference type="Gene3D" id="3.40.50.300">
    <property type="entry name" value="P-loop containing nucleotide triphosphate hydrolases"/>
    <property type="match status" value="1"/>
</dbReference>
<evidence type="ECO:0000256" key="1">
    <source>
        <dbReference type="RuleBase" id="RU363044"/>
    </source>
</evidence>
<dbReference type="GO" id="GO:0006281">
    <property type="term" value="P:DNA repair"/>
    <property type="evidence" value="ECO:0007669"/>
    <property type="project" value="UniProtKB-KW"/>
</dbReference>
<keyword evidence="4" id="KW-1185">Reference proteome</keyword>
<dbReference type="InterPro" id="IPR027417">
    <property type="entry name" value="P-loop_NTPase"/>
</dbReference>
<keyword evidence="1" id="KW-0233">DNA recombination</keyword>
<dbReference type="InterPro" id="IPR010285">
    <property type="entry name" value="DNA_helicase_pif1-like_DEAD"/>
</dbReference>
<evidence type="ECO:0000313" key="3">
    <source>
        <dbReference type="EMBL" id="KAG5581278.1"/>
    </source>
</evidence>
<gene>
    <name evidence="3" type="ORF">H5410_051905</name>
</gene>
<dbReference type="PANTHER" id="PTHR10492">
    <property type="match status" value="1"/>
</dbReference>
<dbReference type="OrthoDB" id="1929541at2759"/>
<dbReference type="GO" id="GO:0000723">
    <property type="term" value="P:telomere maintenance"/>
    <property type="evidence" value="ECO:0007669"/>
    <property type="project" value="InterPro"/>
</dbReference>
<organism evidence="3 4">
    <name type="scientific">Solanum commersonii</name>
    <name type="common">Commerson's wild potato</name>
    <name type="synonym">Commerson's nightshade</name>
    <dbReference type="NCBI Taxonomy" id="4109"/>
    <lineage>
        <taxon>Eukaryota</taxon>
        <taxon>Viridiplantae</taxon>
        <taxon>Streptophyta</taxon>
        <taxon>Embryophyta</taxon>
        <taxon>Tracheophyta</taxon>
        <taxon>Spermatophyta</taxon>
        <taxon>Magnoliopsida</taxon>
        <taxon>eudicotyledons</taxon>
        <taxon>Gunneridae</taxon>
        <taxon>Pentapetalae</taxon>
        <taxon>asterids</taxon>
        <taxon>lamiids</taxon>
        <taxon>Solanales</taxon>
        <taxon>Solanaceae</taxon>
        <taxon>Solanoideae</taxon>
        <taxon>Solaneae</taxon>
        <taxon>Solanum</taxon>
    </lineage>
</organism>
<dbReference type="EMBL" id="JACXVP010000010">
    <property type="protein sequence ID" value="KAG5581278.1"/>
    <property type="molecule type" value="Genomic_DNA"/>
</dbReference>
<proteinExistence type="inferred from homology"/>
<dbReference type="GO" id="GO:0043139">
    <property type="term" value="F:5'-3' DNA helicase activity"/>
    <property type="evidence" value="ECO:0007669"/>
    <property type="project" value="UniProtKB-EC"/>
</dbReference>
<comment type="similarity">
    <text evidence="1">Belongs to the helicase family.</text>
</comment>
<dbReference type="EC" id="5.6.2.3" evidence="1"/>
<comment type="cofactor">
    <cofactor evidence="1">
        <name>Mg(2+)</name>
        <dbReference type="ChEBI" id="CHEBI:18420"/>
    </cofactor>
</comment>
<accession>A0A9J5X230</accession>
<dbReference type="PANTHER" id="PTHR10492:SF94">
    <property type="entry name" value="ATP-DEPENDENT DNA HELICASE"/>
    <property type="match status" value="1"/>
</dbReference>
<keyword evidence="1" id="KW-0547">Nucleotide-binding</keyword>
<dbReference type="GO" id="GO:0016787">
    <property type="term" value="F:hydrolase activity"/>
    <property type="evidence" value="ECO:0007669"/>
    <property type="project" value="UniProtKB-KW"/>
</dbReference>
<feature type="domain" description="DNA helicase Pif1-like DEAD-box helicase" evidence="2">
    <location>
        <begin position="105"/>
        <end position="181"/>
    </location>
</feature>
<protein>
    <recommendedName>
        <fullName evidence="1">ATP-dependent DNA helicase</fullName>
        <ecNumber evidence="1">5.6.2.3</ecNumber>
    </recommendedName>
</protein>
<comment type="catalytic activity">
    <reaction evidence="1">
        <text>ATP + H2O = ADP + phosphate + H(+)</text>
        <dbReference type="Rhea" id="RHEA:13065"/>
        <dbReference type="ChEBI" id="CHEBI:15377"/>
        <dbReference type="ChEBI" id="CHEBI:15378"/>
        <dbReference type="ChEBI" id="CHEBI:30616"/>
        <dbReference type="ChEBI" id="CHEBI:43474"/>
        <dbReference type="ChEBI" id="CHEBI:456216"/>
        <dbReference type="EC" id="5.6.2.3"/>
    </reaction>
</comment>
<keyword evidence="1" id="KW-0234">DNA repair</keyword>
<sequence length="302" mass="34804">MNMTNQWVLHYNPYVLTRYNCHINVEVYSRVKVIKYLYKFINKGHDRCAVYVESDDGEKAIDEIQIFQDAQWVSPSKVLWRIYEFNLSEMQPPVINLQLHLLRKHSGGTGKTYLYYALLANVRSRSLIALATATSSVATSIFPGGRTTHSRFEIPLQINESTMTNISKQSGATKLIRKSKVLAVVPKSSRAEIVNESLVKSYLWPLMEKIQFRDGIPEDYIIKEIFPNLHKNADCAKYVIEEAILSSRNDHMDNLNDKLISMFLGESKTFNSFDSAEDDTNNYYQEEYLNTLTPNGLPPHRY</sequence>
<dbReference type="GO" id="GO:0006310">
    <property type="term" value="P:DNA recombination"/>
    <property type="evidence" value="ECO:0007669"/>
    <property type="project" value="UniProtKB-KW"/>
</dbReference>
<dbReference type="Pfam" id="PF05970">
    <property type="entry name" value="PIF1"/>
    <property type="match status" value="1"/>
</dbReference>
<evidence type="ECO:0000259" key="2">
    <source>
        <dbReference type="Pfam" id="PF05970"/>
    </source>
</evidence>
<dbReference type="GO" id="GO:0005524">
    <property type="term" value="F:ATP binding"/>
    <property type="evidence" value="ECO:0007669"/>
    <property type="project" value="UniProtKB-KW"/>
</dbReference>
<comment type="caution">
    <text evidence="3">The sequence shown here is derived from an EMBL/GenBank/DDBJ whole genome shotgun (WGS) entry which is preliminary data.</text>
</comment>
<reference evidence="3 4" key="1">
    <citation type="submission" date="2020-09" db="EMBL/GenBank/DDBJ databases">
        <title>De no assembly of potato wild relative species, Solanum commersonii.</title>
        <authorList>
            <person name="Cho K."/>
        </authorList>
    </citation>
    <scope>NUCLEOTIDE SEQUENCE [LARGE SCALE GENOMIC DNA]</scope>
    <source>
        <strain evidence="3">LZ3.2</strain>
        <tissue evidence="3">Leaf</tissue>
    </source>
</reference>
<keyword evidence="1" id="KW-0067">ATP-binding</keyword>
<evidence type="ECO:0000313" key="4">
    <source>
        <dbReference type="Proteomes" id="UP000824120"/>
    </source>
</evidence>